<dbReference type="PANTHER" id="PTHR43421:SF1">
    <property type="entry name" value="METALLOPROTEASE PMBA"/>
    <property type="match status" value="1"/>
</dbReference>
<dbReference type="EMBL" id="AMPO01000009">
    <property type="protein sequence ID" value="EKF85195.1"/>
    <property type="molecule type" value="Genomic_DNA"/>
</dbReference>
<proteinExistence type="predicted"/>
<dbReference type="PANTHER" id="PTHR43421">
    <property type="entry name" value="METALLOPROTEASE PMBA"/>
    <property type="match status" value="1"/>
</dbReference>
<dbReference type="GO" id="GO:0006508">
    <property type="term" value="P:proteolysis"/>
    <property type="evidence" value="ECO:0007669"/>
    <property type="project" value="InterPro"/>
</dbReference>
<dbReference type="SUPFAM" id="SSF111283">
    <property type="entry name" value="Putative modulator of DNA gyrase, PmbA/TldD"/>
    <property type="match status" value="1"/>
</dbReference>
<feature type="domain" description="Metalloprotease TldD/E central" evidence="3">
    <location>
        <begin position="110"/>
        <end position="209"/>
    </location>
</feature>
<dbReference type="GO" id="GO:0008237">
    <property type="term" value="F:metallopeptidase activity"/>
    <property type="evidence" value="ECO:0007669"/>
    <property type="project" value="InterPro"/>
</dbReference>
<dbReference type="PATRIC" id="fig|1204725.3.peg.2001"/>
<feature type="domain" description="Metalloprotease TldD/E N-terminal" evidence="1">
    <location>
        <begin position="20"/>
        <end position="82"/>
    </location>
</feature>
<dbReference type="InterPro" id="IPR045569">
    <property type="entry name" value="Metalloprtase-TldD/E_C"/>
</dbReference>
<evidence type="ECO:0000313" key="4">
    <source>
        <dbReference type="EMBL" id="EKF85195.1"/>
    </source>
</evidence>
<dbReference type="InterPro" id="IPR035068">
    <property type="entry name" value="TldD/PmbA_N"/>
</dbReference>
<protein>
    <submittedName>
        <fullName evidence="4">Peptidase U62</fullName>
    </submittedName>
</protein>
<dbReference type="InterPro" id="IPR045570">
    <property type="entry name" value="Metalloprtase-TldD/E_cen_dom"/>
</dbReference>
<name>K2RR15_METFP</name>
<keyword evidence="5" id="KW-1185">Reference proteome</keyword>
<dbReference type="Proteomes" id="UP000007360">
    <property type="component" value="Unassembled WGS sequence"/>
</dbReference>
<reference evidence="4 5" key="1">
    <citation type="journal article" date="2012" name="J. Bacteriol.">
        <title>Draft genome sequence of Methanobacterium formicicum DSM 3637, an archaebacterium isolated from the methane producer amoeba Pelomyxa palustris.</title>
        <authorList>
            <person name="Gutierrez G."/>
        </authorList>
    </citation>
    <scope>NUCLEOTIDE SEQUENCE [LARGE SCALE GENOMIC DNA]</scope>
    <source>
        <strain evidence="5">DSM 3637 / PP1</strain>
    </source>
</reference>
<dbReference type="Pfam" id="PF19289">
    <property type="entry name" value="PmbA_TldD_3rd"/>
    <property type="match status" value="1"/>
</dbReference>
<evidence type="ECO:0000259" key="3">
    <source>
        <dbReference type="Pfam" id="PF19290"/>
    </source>
</evidence>
<dbReference type="Pfam" id="PF19290">
    <property type="entry name" value="PmbA_TldD_2nd"/>
    <property type="match status" value="1"/>
</dbReference>
<dbReference type="Gene3D" id="3.30.2290.10">
    <property type="entry name" value="PmbA/TldD superfamily"/>
    <property type="match status" value="1"/>
</dbReference>
<organism evidence="4 5">
    <name type="scientific">Methanobacterium formicicum (strain DSM 3637 / PP1)</name>
    <dbReference type="NCBI Taxonomy" id="1204725"/>
    <lineage>
        <taxon>Archaea</taxon>
        <taxon>Methanobacteriati</taxon>
        <taxon>Methanobacteriota</taxon>
        <taxon>Methanomada group</taxon>
        <taxon>Methanobacteria</taxon>
        <taxon>Methanobacteriales</taxon>
        <taxon>Methanobacteriaceae</taxon>
        <taxon>Methanobacterium</taxon>
    </lineage>
</organism>
<comment type="caution">
    <text evidence="4">The sequence shown here is derived from an EMBL/GenBank/DDBJ whole genome shotgun (WGS) entry which is preliminary data.</text>
</comment>
<dbReference type="OrthoDB" id="84520at2157"/>
<evidence type="ECO:0000259" key="1">
    <source>
        <dbReference type="Pfam" id="PF01523"/>
    </source>
</evidence>
<feature type="domain" description="Metalloprotease TldD/E C-terminal" evidence="2">
    <location>
        <begin position="217"/>
        <end position="434"/>
    </location>
</feature>
<dbReference type="InterPro" id="IPR047657">
    <property type="entry name" value="PmbA"/>
</dbReference>
<accession>K2RR15</accession>
<sequence length="436" mass="46629">MINDLANQALDYAIKGADQAEIYVDITESVDATIQNDQVDFAKESYSLGMGIRVICDGKMGFAYTTQTEKITETVAKAISNAQANLVDENFAFASKSDYPTINGVFDKRINNLELEDTIELGKSMIATVLENSCQPTSGGVSADCSKTLIINSEGVSCEDISTYFSGFIAVNVADGEGVSTASESDSSRNLDIDPEKIANRACEIALNSRGGRTIETGDMNVLMDHHATASLLSTFSQAINGDNVQRGRSIYADKIDNEVSSPSLSIYDDGTIKGGLYSSHGDGEGTPSQKTTIIENGVLKNFLYDIQTANKGNVVSTGNGMRASFNDMPAVSLSNLILDYKDFEELSEIKEGLLVNDVLGAHTANPISGDFSVEGMNAFKIEKGEIAYPVKNAMLSGNIFSILKDSKAASEKTRQLGPFIVPPINVSSLRVVGSK</sequence>
<dbReference type="AlphaFoldDB" id="K2RR15"/>
<dbReference type="GO" id="GO:0005829">
    <property type="term" value="C:cytosol"/>
    <property type="evidence" value="ECO:0007669"/>
    <property type="project" value="TreeGrafter"/>
</dbReference>
<dbReference type="Pfam" id="PF01523">
    <property type="entry name" value="PmbA_TldD_1st"/>
    <property type="match status" value="1"/>
</dbReference>
<gene>
    <name evidence="4" type="ORF">A994_09948</name>
</gene>
<dbReference type="InterPro" id="IPR002510">
    <property type="entry name" value="Metalloprtase-TldD/E_N"/>
</dbReference>
<dbReference type="RefSeq" id="WP_004031426.1">
    <property type="nucleotide sequence ID" value="NZ_AMPO01000009.1"/>
</dbReference>
<evidence type="ECO:0000259" key="2">
    <source>
        <dbReference type="Pfam" id="PF19289"/>
    </source>
</evidence>
<dbReference type="InterPro" id="IPR036059">
    <property type="entry name" value="TldD/PmbA_sf"/>
</dbReference>
<evidence type="ECO:0000313" key="5">
    <source>
        <dbReference type="Proteomes" id="UP000007360"/>
    </source>
</evidence>